<gene>
    <name evidence="2" type="ORF">Pmani_035451</name>
</gene>
<dbReference type="EMBL" id="JAWZYT010005062">
    <property type="protein sequence ID" value="KAK4291739.1"/>
    <property type="molecule type" value="Genomic_DNA"/>
</dbReference>
<dbReference type="Gene3D" id="3.30.429.10">
    <property type="entry name" value="Macrophage Migration Inhibitory Factor"/>
    <property type="match status" value="1"/>
</dbReference>
<proteinExistence type="inferred from homology"/>
<evidence type="ECO:0000313" key="3">
    <source>
        <dbReference type="Proteomes" id="UP001292094"/>
    </source>
</evidence>
<evidence type="ECO:0000256" key="1">
    <source>
        <dbReference type="ARBA" id="ARBA00005851"/>
    </source>
</evidence>
<dbReference type="Proteomes" id="UP001292094">
    <property type="component" value="Unassembled WGS sequence"/>
</dbReference>
<protein>
    <submittedName>
        <fullName evidence="2">Uncharacterized protein</fullName>
    </submittedName>
</protein>
<dbReference type="InterPro" id="IPR001398">
    <property type="entry name" value="Macrophage_inhib_fac"/>
</dbReference>
<sequence length="133" mass="14686">MLLKQLPDVCAGCTVTQITHKDLEDFHLKFSRKLSEALGKPEEVLSLTIECGLRMTRGGSFNPLCEIYITSLNFNSTANTLPPTRSITNFITTHTPILADRVVVSFYSPDPCMVGFRGETKGDGRADIHLNKA</sequence>
<comment type="similarity">
    <text evidence="1">Belongs to the MIF family.</text>
</comment>
<reference evidence="2" key="1">
    <citation type="submission" date="2023-11" db="EMBL/GenBank/DDBJ databases">
        <title>Genome assemblies of two species of porcelain crab, Petrolisthes cinctipes and Petrolisthes manimaculis (Anomura: Porcellanidae).</title>
        <authorList>
            <person name="Angst P."/>
        </authorList>
    </citation>
    <scope>NUCLEOTIDE SEQUENCE</scope>
    <source>
        <strain evidence="2">PB745_02</strain>
        <tissue evidence="2">Gill</tissue>
    </source>
</reference>
<evidence type="ECO:0000313" key="2">
    <source>
        <dbReference type="EMBL" id="KAK4291739.1"/>
    </source>
</evidence>
<name>A0AAE1TQG5_9EUCA</name>
<dbReference type="AlphaFoldDB" id="A0AAE1TQG5"/>
<dbReference type="InterPro" id="IPR014347">
    <property type="entry name" value="Tautomerase/MIF_sf"/>
</dbReference>
<dbReference type="Pfam" id="PF01187">
    <property type="entry name" value="MIF"/>
    <property type="match status" value="1"/>
</dbReference>
<comment type="caution">
    <text evidence="2">The sequence shown here is derived from an EMBL/GenBank/DDBJ whole genome shotgun (WGS) entry which is preliminary data.</text>
</comment>
<accession>A0AAE1TQG5</accession>
<organism evidence="2 3">
    <name type="scientific">Petrolisthes manimaculis</name>
    <dbReference type="NCBI Taxonomy" id="1843537"/>
    <lineage>
        <taxon>Eukaryota</taxon>
        <taxon>Metazoa</taxon>
        <taxon>Ecdysozoa</taxon>
        <taxon>Arthropoda</taxon>
        <taxon>Crustacea</taxon>
        <taxon>Multicrustacea</taxon>
        <taxon>Malacostraca</taxon>
        <taxon>Eumalacostraca</taxon>
        <taxon>Eucarida</taxon>
        <taxon>Decapoda</taxon>
        <taxon>Pleocyemata</taxon>
        <taxon>Anomura</taxon>
        <taxon>Galatheoidea</taxon>
        <taxon>Porcellanidae</taxon>
        <taxon>Petrolisthes</taxon>
    </lineage>
</organism>
<dbReference type="SUPFAM" id="SSF55331">
    <property type="entry name" value="Tautomerase/MIF"/>
    <property type="match status" value="1"/>
</dbReference>
<keyword evidence="3" id="KW-1185">Reference proteome</keyword>